<dbReference type="PIRSF" id="PIRSF019455">
    <property type="entry name" value="CopR_AtkY"/>
    <property type="match status" value="1"/>
</dbReference>
<protein>
    <submittedName>
        <fullName evidence="6">Penicillinase repressor</fullName>
    </submittedName>
</protein>
<comment type="similarity">
    <text evidence="1">Belongs to the BlaI transcriptional regulatory family.</text>
</comment>
<dbReference type="InterPro" id="IPR036390">
    <property type="entry name" value="WH_DNA-bd_sf"/>
</dbReference>
<accession>A0A5C5XYZ1</accession>
<dbReference type="Gene3D" id="1.10.4040.10">
    <property type="entry name" value="Penicillinase repressor domain"/>
    <property type="match status" value="1"/>
</dbReference>
<dbReference type="InterPro" id="IPR036388">
    <property type="entry name" value="WH-like_DNA-bd_sf"/>
</dbReference>
<dbReference type="Gene3D" id="1.10.10.10">
    <property type="entry name" value="Winged helix-like DNA-binding domain superfamily/Winged helix DNA-binding domain"/>
    <property type="match status" value="1"/>
</dbReference>
<dbReference type="RefSeq" id="WP_146391737.1">
    <property type="nucleotide sequence ID" value="NZ_SJPK01000005.1"/>
</dbReference>
<dbReference type="EMBL" id="SJPK01000005">
    <property type="protein sequence ID" value="TWT66692.1"/>
    <property type="molecule type" value="Genomic_DNA"/>
</dbReference>
<dbReference type="Pfam" id="PF03965">
    <property type="entry name" value="Penicillinase_R"/>
    <property type="match status" value="1"/>
</dbReference>
<evidence type="ECO:0000313" key="7">
    <source>
        <dbReference type="Proteomes" id="UP000318053"/>
    </source>
</evidence>
<evidence type="ECO:0000313" key="6">
    <source>
        <dbReference type="EMBL" id="TWT66692.1"/>
    </source>
</evidence>
<name>A0A5C5XYZ1_9BACT</name>
<dbReference type="OrthoDB" id="214792at2"/>
<evidence type="ECO:0000256" key="3">
    <source>
        <dbReference type="ARBA" id="ARBA00023125"/>
    </source>
</evidence>
<dbReference type="GO" id="GO:0003677">
    <property type="term" value="F:DNA binding"/>
    <property type="evidence" value="ECO:0007669"/>
    <property type="project" value="UniProtKB-KW"/>
</dbReference>
<feature type="compositionally biased region" description="Basic residues" evidence="5">
    <location>
        <begin position="129"/>
        <end position="144"/>
    </location>
</feature>
<dbReference type="GO" id="GO:0045892">
    <property type="term" value="P:negative regulation of DNA-templated transcription"/>
    <property type="evidence" value="ECO:0007669"/>
    <property type="project" value="InterPro"/>
</dbReference>
<proteinExistence type="inferred from homology"/>
<reference evidence="6 7" key="1">
    <citation type="submission" date="2019-02" db="EMBL/GenBank/DDBJ databases">
        <title>Deep-cultivation of Planctomycetes and their phenomic and genomic characterization uncovers novel biology.</title>
        <authorList>
            <person name="Wiegand S."/>
            <person name="Jogler M."/>
            <person name="Boedeker C."/>
            <person name="Pinto D."/>
            <person name="Vollmers J."/>
            <person name="Rivas-Marin E."/>
            <person name="Kohn T."/>
            <person name="Peeters S.H."/>
            <person name="Heuer A."/>
            <person name="Rast P."/>
            <person name="Oberbeckmann S."/>
            <person name="Bunk B."/>
            <person name="Jeske O."/>
            <person name="Meyerdierks A."/>
            <person name="Storesund J.E."/>
            <person name="Kallscheuer N."/>
            <person name="Luecker S."/>
            <person name="Lage O.M."/>
            <person name="Pohl T."/>
            <person name="Merkel B.J."/>
            <person name="Hornburger P."/>
            <person name="Mueller R.-W."/>
            <person name="Bruemmer F."/>
            <person name="Labrenz M."/>
            <person name="Spormann A.M."/>
            <person name="Op Den Camp H."/>
            <person name="Overmann J."/>
            <person name="Amann R."/>
            <person name="Jetten M.S.M."/>
            <person name="Mascher T."/>
            <person name="Medema M.H."/>
            <person name="Devos D.P."/>
            <person name="Kaster A.-K."/>
            <person name="Ovreas L."/>
            <person name="Rohde M."/>
            <person name="Galperin M.Y."/>
            <person name="Jogler C."/>
        </authorList>
    </citation>
    <scope>NUCLEOTIDE SEQUENCE [LARGE SCALE GENOMIC DNA]</scope>
    <source>
        <strain evidence="6 7">CA85</strain>
    </source>
</reference>
<evidence type="ECO:0000256" key="1">
    <source>
        <dbReference type="ARBA" id="ARBA00011046"/>
    </source>
</evidence>
<keyword evidence="4" id="KW-0804">Transcription</keyword>
<dbReference type="SUPFAM" id="SSF46785">
    <property type="entry name" value="Winged helix' DNA-binding domain"/>
    <property type="match status" value="1"/>
</dbReference>
<dbReference type="AlphaFoldDB" id="A0A5C5XYZ1"/>
<keyword evidence="7" id="KW-1185">Reference proteome</keyword>
<dbReference type="Proteomes" id="UP000318053">
    <property type="component" value="Unassembled WGS sequence"/>
</dbReference>
<keyword evidence="2" id="KW-0805">Transcription regulation</keyword>
<feature type="region of interest" description="Disordered" evidence="5">
    <location>
        <begin position="124"/>
        <end position="144"/>
    </location>
</feature>
<dbReference type="InterPro" id="IPR005650">
    <property type="entry name" value="BlaI_family"/>
</dbReference>
<evidence type="ECO:0000256" key="2">
    <source>
        <dbReference type="ARBA" id="ARBA00023015"/>
    </source>
</evidence>
<organism evidence="6 7">
    <name type="scientific">Allorhodopirellula solitaria</name>
    <dbReference type="NCBI Taxonomy" id="2527987"/>
    <lineage>
        <taxon>Bacteria</taxon>
        <taxon>Pseudomonadati</taxon>
        <taxon>Planctomycetota</taxon>
        <taxon>Planctomycetia</taxon>
        <taxon>Pirellulales</taxon>
        <taxon>Pirellulaceae</taxon>
        <taxon>Allorhodopirellula</taxon>
    </lineage>
</organism>
<evidence type="ECO:0000256" key="5">
    <source>
        <dbReference type="SAM" id="MobiDB-lite"/>
    </source>
</evidence>
<keyword evidence="3" id="KW-0238">DNA-binding</keyword>
<comment type="caution">
    <text evidence="6">The sequence shown here is derived from an EMBL/GenBank/DDBJ whole genome shotgun (WGS) entry which is preliminary data.</text>
</comment>
<gene>
    <name evidence="6" type="primary">blaI_1</name>
    <name evidence="6" type="ORF">CA85_27890</name>
</gene>
<sequence>MAKPGTTPLTQAQREIMEVVWDNEEVTVSQVRGELAKRREVARNTIQTMIVRLEERGWLKHRTEGRTFWYSANRPRTASLGAKVAQMVDRLFAGSPEEMVTALMEYRGLSADEADRIREMIDTAETKSSRKANRKTNKKRGGQS</sequence>
<evidence type="ECO:0000256" key="4">
    <source>
        <dbReference type="ARBA" id="ARBA00023163"/>
    </source>
</evidence>